<dbReference type="OrthoDB" id="3187264at2759"/>
<feature type="region of interest" description="Disordered" evidence="1">
    <location>
        <begin position="1"/>
        <end position="22"/>
    </location>
</feature>
<name>A0A8H3YG22_9TREE</name>
<evidence type="ECO:0000256" key="1">
    <source>
        <dbReference type="SAM" id="MobiDB-lite"/>
    </source>
</evidence>
<dbReference type="AlphaFoldDB" id="A0A8H3YG22"/>
<dbReference type="Proteomes" id="UP000620104">
    <property type="component" value="Unassembled WGS sequence"/>
</dbReference>
<comment type="caution">
    <text evidence="3">The sequence shown here is derived from an EMBL/GenBank/DDBJ whole genome shotgun (WGS) entry which is preliminary data.</text>
</comment>
<keyword evidence="2" id="KW-0812">Transmembrane</keyword>
<evidence type="ECO:0000313" key="3">
    <source>
        <dbReference type="EMBL" id="GHJ88239.1"/>
    </source>
</evidence>
<keyword evidence="2" id="KW-1133">Transmembrane helix</keyword>
<dbReference type="InterPro" id="IPR033579">
    <property type="entry name" value="TMEM128"/>
</dbReference>
<organism evidence="3 4">
    <name type="scientific">Naganishia liquefaciens</name>
    <dbReference type="NCBI Taxonomy" id="104408"/>
    <lineage>
        <taxon>Eukaryota</taxon>
        <taxon>Fungi</taxon>
        <taxon>Dikarya</taxon>
        <taxon>Basidiomycota</taxon>
        <taxon>Agaricomycotina</taxon>
        <taxon>Tremellomycetes</taxon>
        <taxon>Filobasidiales</taxon>
        <taxon>Filobasidiaceae</taxon>
        <taxon>Naganishia</taxon>
    </lineage>
</organism>
<protein>
    <submittedName>
        <fullName evidence="3">Uncharacterized protein</fullName>
    </submittedName>
</protein>
<dbReference type="EMBL" id="BLZA01000030">
    <property type="protein sequence ID" value="GHJ88239.1"/>
    <property type="molecule type" value="Genomic_DNA"/>
</dbReference>
<keyword evidence="2" id="KW-0472">Membrane</keyword>
<feature type="transmembrane region" description="Helical" evidence="2">
    <location>
        <begin position="137"/>
        <end position="158"/>
    </location>
</feature>
<evidence type="ECO:0000256" key="2">
    <source>
        <dbReference type="SAM" id="Phobius"/>
    </source>
</evidence>
<dbReference type="Pfam" id="PF20479">
    <property type="entry name" value="TMEM128"/>
    <property type="match status" value="1"/>
</dbReference>
<evidence type="ECO:0000313" key="4">
    <source>
        <dbReference type="Proteomes" id="UP000620104"/>
    </source>
</evidence>
<proteinExistence type="predicted"/>
<feature type="compositionally biased region" description="Polar residues" evidence="1">
    <location>
        <begin position="12"/>
        <end position="21"/>
    </location>
</feature>
<reference evidence="3" key="1">
    <citation type="submission" date="2020-07" db="EMBL/GenBank/DDBJ databases">
        <title>Draft Genome Sequence of a Deep-Sea Yeast, Naganishia (Cryptococcus) liquefaciens strain N6.</title>
        <authorList>
            <person name="Han Y.W."/>
            <person name="Kajitani R."/>
            <person name="Morimoto H."/>
            <person name="Parhat M."/>
            <person name="Tsubouchi H."/>
            <person name="Bakenova O."/>
            <person name="Ogata M."/>
            <person name="Argunhan B."/>
            <person name="Aoki R."/>
            <person name="Kajiwara S."/>
            <person name="Itoh T."/>
            <person name="Iwasaki H."/>
        </authorList>
    </citation>
    <scope>NUCLEOTIDE SEQUENCE</scope>
    <source>
        <strain evidence="3">N6</strain>
    </source>
</reference>
<sequence>MPPQSTPKFHPRSTSPGTRPASQLAKHGKYVLLGAFGCWWLDIRRHVLDDILGTREAAQRTRGYKMLVAALALQTVTVVLFLYLIVFLPWIRGIIPNYPSWQRSQRLRIIMPLLTSTILTGFIALVLALIRGTPLGAFRSILAATSVYLLTFGTLGLVPSPGLPSTAASTNADDKRND</sequence>
<feature type="transmembrane region" description="Helical" evidence="2">
    <location>
        <begin position="109"/>
        <end position="130"/>
    </location>
</feature>
<gene>
    <name evidence="3" type="ORF">NliqN6_4641</name>
</gene>
<accession>A0A8H3YG22</accession>
<feature type="transmembrane region" description="Helical" evidence="2">
    <location>
        <begin position="67"/>
        <end position="89"/>
    </location>
</feature>
<keyword evidence="4" id="KW-1185">Reference proteome</keyword>